<dbReference type="InterPro" id="IPR036286">
    <property type="entry name" value="LexA/Signal_pep-like_sf"/>
</dbReference>
<reference evidence="10" key="1">
    <citation type="submission" date="2022-12" db="EMBL/GenBank/DDBJ databases">
        <authorList>
            <person name="Mo P."/>
        </authorList>
    </citation>
    <scope>NUCLEOTIDE SEQUENCE [LARGE SCALE GENOMIC DNA]</scope>
    <source>
        <strain evidence="10">HUAS 3-15</strain>
    </source>
</reference>
<keyword evidence="2" id="KW-0645">Protease</keyword>
<evidence type="ECO:0000256" key="7">
    <source>
        <dbReference type="SAM" id="Phobius"/>
    </source>
</evidence>
<keyword evidence="7" id="KW-1133">Transmembrane helix</keyword>
<proteinExistence type="inferred from homology"/>
<dbReference type="CDD" id="cd06530">
    <property type="entry name" value="S26_SPase_I"/>
    <property type="match status" value="1"/>
</dbReference>
<dbReference type="PANTHER" id="PTHR12383">
    <property type="entry name" value="PROTEASE FAMILY S26 MITOCHONDRIAL INNER MEMBRANE PROTEASE-RELATED"/>
    <property type="match status" value="1"/>
</dbReference>
<feature type="transmembrane region" description="Helical" evidence="7">
    <location>
        <begin position="12"/>
        <end position="29"/>
    </location>
</feature>
<evidence type="ECO:0000256" key="4">
    <source>
        <dbReference type="ARBA" id="ARBA00023136"/>
    </source>
</evidence>
<evidence type="ECO:0000256" key="2">
    <source>
        <dbReference type="ARBA" id="ARBA00022670"/>
    </source>
</evidence>
<dbReference type="PROSITE" id="PS00501">
    <property type="entry name" value="SPASE_I_1"/>
    <property type="match status" value="1"/>
</dbReference>
<dbReference type="PRINTS" id="PR00727">
    <property type="entry name" value="LEADERPTASE"/>
</dbReference>
<dbReference type="InterPro" id="IPR000223">
    <property type="entry name" value="Pept_S26A_signal_pept_1"/>
</dbReference>
<feature type="region of interest" description="Disordered" evidence="6">
    <location>
        <begin position="234"/>
        <end position="254"/>
    </location>
</feature>
<evidence type="ECO:0000259" key="8">
    <source>
        <dbReference type="Pfam" id="PF10502"/>
    </source>
</evidence>
<keyword evidence="10" id="KW-1185">Reference proteome</keyword>
<protein>
    <submittedName>
        <fullName evidence="9">S26 family signal peptidase</fullName>
    </submittedName>
</protein>
<evidence type="ECO:0000256" key="6">
    <source>
        <dbReference type="SAM" id="MobiDB-lite"/>
    </source>
</evidence>
<evidence type="ECO:0000256" key="5">
    <source>
        <dbReference type="ARBA" id="ARBA00038445"/>
    </source>
</evidence>
<feature type="domain" description="Peptidase S26" evidence="8">
    <location>
        <begin position="124"/>
        <end position="162"/>
    </location>
</feature>
<keyword evidence="7" id="KW-0812">Transmembrane</keyword>
<dbReference type="InterPro" id="IPR019756">
    <property type="entry name" value="Pept_S26A_signal_pept_1_Ser-AS"/>
</dbReference>
<comment type="similarity">
    <text evidence="5">Belongs to the peptidase S26 family. IMP1 subfamily.</text>
</comment>
<dbReference type="Pfam" id="PF10502">
    <property type="entry name" value="Peptidase_S26"/>
    <property type="match status" value="2"/>
</dbReference>
<comment type="subcellular location">
    <subcellularLocation>
        <location evidence="1">Cell membrane</location>
        <topology evidence="1">Single-pass type II membrane protein</topology>
    </subcellularLocation>
</comment>
<dbReference type="Proteomes" id="UP001212821">
    <property type="component" value="Chromosome"/>
</dbReference>
<organism evidence="9 10">
    <name type="scientific">Kitasatospora cathayae</name>
    <dbReference type="NCBI Taxonomy" id="3004092"/>
    <lineage>
        <taxon>Bacteria</taxon>
        <taxon>Bacillati</taxon>
        <taxon>Actinomycetota</taxon>
        <taxon>Actinomycetes</taxon>
        <taxon>Kitasatosporales</taxon>
        <taxon>Streptomycetaceae</taxon>
        <taxon>Kitasatospora</taxon>
    </lineage>
</organism>
<dbReference type="RefSeq" id="WP_270150694.1">
    <property type="nucleotide sequence ID" value="NZ_CP115450.1"/>
</dbReference>
<evidence type="ECO:0000256" key="1">
    <source>
        <dbReference type="ARBA" id="ARBA00004401"/>
    </source>
</evidence>
<feature type="domain" description="Peptidase S26" evidence="8">
    <location>
        <begin position="39"/>
        <end position="110"/>
    </location>
</feature>
<dbReference type="SUPFAM" id="SSF51306">
    <property type="entry name" value="LexA/Signal peptidase"/>
    <property type="match status" value="1"/>
</dbReference>
<sequence length="260" mass="28354">MIAHLSLADRRLLMAGGLVTSALAGAAMLNRLRKRLYLVTVKGWSMQPTLMPGDRLLVAGPSGRPCRPGDIVIAQKPTARDWAGAMPTDSLGDRGQWIVKRVAAVSGDRLPVSLAGSTGLLDVTVVPDGSVVLVGDDQYSEDSRQWGLCPQHLVIGRVLFRVTRGPELPDPYRLWRATTHGREVTSMQNEDEHTQRNNVLPGEEAGLVEIRMLDRIETAELKATECYVRARTEAAGGVEEAPPAPFERSASDERGLWACR</sequence>
<evidence type="ECO:0000313" key="9">
    <source>
        <dbReference type="EMBL" id="WBP91398.1"/>
    </source>
</evidence>
<evidence type="ECO:0000256" key="3">
    <source>
        <dbReference type="ARBA" id="ARBA00022801"/>
    </source>
</evidence>
<dbReference type="InterPro" id="IPR052064">
    <property type="entry name" value="Mito_IMP1_subunit"/>
</dbReference>
<dbReference type="EMBL" id="CP115450">
    <property type="protein sequence ID" value="WBP91398.1"/>
    <property type="molecule type" value="Genomic_DNA"/>
</dbReference>
<dbReference type="PANTHER" id="PTHR12383:SF16">
    <property type="entry name" value="MITOCHONDRIAL INNER MEMBRANE PROTEASE SUBUNIT 1"/>
    <property type="match status" value="1"/>
</dbReference>
<accession>A0ABY7QF61</accession>
<dbReference type="InterPro" id="IPR019533">
    <property type="entry name" value="Peptidase_S26"/>
</dbReference>
<evidence type="ECO:0000313" key="10">
    <source>
        <dbReference type="Proteomes" id="UP001212821"/>
    </source>
</evidence>
<keyword evidence="4 7" id="KW-0472">Membrane</keyword>
<gene>
    <name evidence="9" type="ORF">O1G21_39655</name>
</gene>
<name>A0ABY7QF61_9ACTN</name>
<dbReference type="Gene3D" id="2.10.109.10">
    <property type="entry name" value="Umud Fragment, subunit A"/>
    <property type="match status" value="1"/>
</dbReference>
<keyword evidence="3" id="KW-0378">Hydrolase</keyword>